<keyword evidence="1" id="KW-0378">Hydrolase</keyword>
<reference evidence="2" key="1">
    <citation type="journal article" date="2019" name="Int. J. Syst. Evol. Microbiol.">
        <title>The Global Catalogue of Microorganisms (GCM) 10K type strain sequencing project: providing services to taxonomists for standard genome sequencing and annotation.</title>
        <authorList>
            <consortium name="The Broad Institute Genomics Platform"/>
            <consortium name="The Broad Institute Genome Sequencing Center for Infectious Disease"/>
            <person name="Wu L."/>
            <person name="Ma J."/>
        </authorList>
    </citation>
    <scope>NUCLEOTIDE SEQUENCE [LARGE SCALE GENOMIC DNA]</scope>
    <source>
        <strain evidence="2">JCM 8736</strain>
    </source>
</reference>
<organism evidence="1 2">
    <name type="scientific">Tetragenococcus solitarius</name>
    <dbReference type="NCBI Taxonomy" id="71453"/>
    <lineage>
        <taxon>Bacteria</taxon>
        <taxon>Bacillati</taxon>
        <taxon>Bacillota</taxon>
        <taxon>Bacilli</taxon>
        <taxon>Lactobacillales</taxon>
        <taxon>Enterococcaceae</taxon>
        <taxon>Tetragenococcus</taxon>
    </lineage>
</organism>
<dbReference type="NCBIfam" id="TIGR01484">
    <property type="entry name" value="HAD-SF-IIB"/>
    <property type="match status" value="1"/>
</dbReference>
<dbReference type="InterPro" id="IPR006379">
    <property type="entry name" value="HAD-SF_hydro_IIB"/>
</dbReference>
<dbReference type="PANTHER" id="PTHR10000">
    <property type="entry name" value="PHOSPHOSERINE PHOSPHATASE"/>
    <property type="match status" value="1"/>
</dbReference>
<dbReference type="Gene3D" id="3.30.1240.10">
    <property type="match status" value="1"/>
</dbReference>
<dbReference type="EMBL" id="BAAAXQ010000013">
    <property type="protein sequence ID" value="GAA3011512.1"/>
    <property type="molecule type" value="Genomic_DNA"/>
</dbReference>
<protein>
    <submittedName>
        <fullName evidence="1">Cof-type HAD-IIB family hydrolase</fullName>
    </submittedName>
</protein>
<dbReference type="RefSeq" id="WP_068708097.1">
    <property type="nucleotide sequence ID" value="NZ_BAAAXQ010000013.1"/>
</dbReference>
<dbReference type="PANTHER" id="PTHR10000:SF8">
    <property type="entry name" value="HAD SUPERFAMILY HYDROLASE-LIKE, TYPE 3"/>
    <property type="match status" value="1"/>
</dbReference>
<dbReference type="InterPro" id="IPR036412">
    <property type="entry name" value="HAD-like_sf"/>
</dbReference>
<dbReference type="Pfam" id="PF08282">
    <property type="entry name" value="Hydrolase_3"/>
    <property type="match status" value="1"/>
</dbReference>
<dbReference type="SUPFAM" id="SSF56784">
    <property type="entry name" value="HAD-like"/>
    <property type="match status" value="1"/>
</dbReference>
<evidence type="ECO:0000313" key="2">
    <source>
        <dbReference type="Proteomes" id="UP001501577"/>
    </source>
</evidence>
<dbReference type="Gene3D" id="3.40.50.1000">
    <property type="entry name" value="HAD superfamily/HAD-like"/>
    <property type="match status" value="1"/>
</dbReference>
<dbReference type="GO" id="GO:0016787">
    <property type="term" value="F:hydrolase activity"/>
    <property type="evidence" value="ECO:0007669"/>
    <property type="project" value="UniProtKB-KW"/>
</dbReference>
<dbReference type="Proteomes" id="UP001501577">
    <property type="component" value="Unassembled WGS sequence"/>
</dbReference>
<accession>A0ABP6KKB2</accession>
<keyword evidence="2" id="KW-1185">Reference proteome</keyword>
<name>A0ABP6KKB2_9ENTE</name>
<sequence length="246" mass="28263">MKLLVSDFDGTLYQNHMIDQDTLLQIKHWQNAGNYFIIATGRDFPSLVEKIKHYQISPDFIIGNNGATINQIALTKINQAMYRLLVDRIVSNEEIFQEIKISHLSKNKIYSKRSTFTELKLKGLQNFFLEEKVIQLSVKAYSVKKASQFIEAHASDFPEVSFLGNIETIDIVGSSVNKLFTIQQLIKQLEISEKNVFTIGDGLNDWQMVNRYQSASFPWVDSLLIKAVDHQVHNVGEFIKQISYDK</sequence>
<gene>
    <name evidence="1" type="ORF">GCM10019998_04690</name>
</gene>
<evidence type="ECO:0000313" key="1">
    <source>
        <dbReference type="EMBL" id="GAA3011512.1"/>
    </source>
</evidence>
<comment type="caution">
    <text evidence="1">The sequence shown here is derived from an EMBL/GenBank/DDBJ whole genome shotgun (WGS) entry which is preliminary data.</text>
</comment>
<dbReference type="InterPro" id="IPR023214">
    <property type="entry name" value="HAD_sf"/>
</dbReference>
<proteinExistence type="predicted"/>